<dbReference type="OrthoDB" id="1493159at2"/>
<evidence type="ECO:0000313" key="2">
    <source>
        <dbReference type="EMBL" id="RKE98244.1"/>
    </source>
</evidence>
<evidence type="ECO:0000256" key="1">
    <source>
        <dbReference type="SAM" id="SignalP"/>
    </source>
</evidence>
<keyword evidence="1" id="KW-0732">Signal</keyword>
<dbReference type="RefSeq" id="WP_120199468.1">
    <property type="nucleotide sequence ID" value="NZ_RAQJ01000001.1"/>
</dbReference>
<protein>
    <recommendedName>
        <fullName evidence="4">Lipocalin-like protein</fullName>
    </recommendedName>
</protein>
<reference evidence="2 3" key="1">
    <citation type="submission" date="2018-09" db="EMBL/GenBank/DDBJ databases">
        <title>Genomic Encyclopedia of Archaeal and Bacterial Type Strains, Phase II (KMG-II): from individual species to whole genera.</title>
        <authorList>
            <person name="Goeker M."/>
        </authorList>
    </citation>
    <scope>NUCLEOTIDE SEQUENCE [LARGE SCALE GENOMIC DNA]</scope>
    <source>
        <strain evidence="2 3">DSM 26283</strain>
    </source>
</reference>
<gene>
    <name evidence="2" type="ORF">BXY80_0322</name>
</gene>
<evidence type="ECO:0000313" key="3">
    <source>
        <dbReference type="Proteomes" id="UP000284892"/>
    </source>
</evidence>
<dbReference type="Proteomes" id="UP000284892">
    <property type="component" value="Unassembled WGS sequence"/>
</dbReference>
<proteinExistence type="predicted"/>
<dbReference type="EMBL" id="RAQJ01000001">
    <property type="protein sequence ID" value="RKE98244.1"/>
    <property type="molecule type" value="Genomic_DNA"/>
</dbReference>
<feature type="chain" id="PRO_5019102829" description="Lipocalin-like protein" evidence="1">
    <location>
        <begin position="23"/>
        <end position="145"/>
    </location>
</feature>
<name>A0A420DVJ3_9FLAO</name>
<dbReference type="AlphaFoldDB" id="A0A420DVJ3"/>
<sequence>MKFYKQLVFVLVVMLCLMNTQCDDDDIFVETCGLEVIIDEDVYNNLETAFFTFVNVEIIDDCLNAEISSSGCDGNSWVFNLVDSSLVAESSPEQRSLKLQLINNEVCLAVFQQTVSFDLTSIRVEGSNQVVLNIDGLESALTYTY</sequence>
<keyword evidence="3" id="KW-1185">Reference proteome</keyword>
<comment type="caution">
    <text evidence="2">The sequence shown here is derived from an EMBL/GenBank/DDBJ whole genome shotgun (WGS) entry which is preliminary data.</text>
</comment>
<organism evidence="2 3">
    <name type="scientific">Ichthyenterobacterium magnum</name>
    <dbReference type="NCBI Taxonomy" id="1230530"/>
    <lineage>
        <taxon>Bacteria</taxon>
        <taxon>Pseudomonadati</taxon>
        <taxon>Bacteroidota</taxon>
        <taxon>Flavobacteriia</taxon>
        <taxon>Flavobacteriales</taxon>
        <taxon>Flavobacteriaceae</taxon>
        <taxon>Ichthyenterobacterium</taxon>
    </lineage>
</organism>
<accession>A0A420DVJ3</accession>
<evidence type="ECO:0008006" key="4">
    <source>
        <dbReference type="Google" id="ProtNLM"/>
    </source>
</evidence>
<feature type="signal peptide" evidence="1">
    <location>
        <begin position="1"/>
        <end position="22"/>
    </location>
</feature>